<dbReference type="SUPFAM" id="SSF64288">
    <property type="entry name" value="Chorismate lyase-like"/>
    <property type="match status" value="1"/>
</dbReference>
<dbReference type="EMBL" id="JBHTOH010000015">
    <property type="protein sequence ID" value="MFD1410495.1"/>
    <property type="molecule type" value="Genomic_DNA"/>
</dbReference>
<dbReference type="RefSeq" id="WP_125647016.1">
    <property type="nucleotide sequence ID" value="NZ_JBHTOH010000015.1"/>
</dbReference>
<keyword evidence="3" id="KW-1185">Reference proteome</keyword>
<accession>A0ABW4BLN3</accession>
<dbReference type="Pfam" id="PF07702">
    <property type="entry name" value="UTRA"/>
    <property type="match status" value="1"/>
</dbReference>
<dbReference type="PANTHER" id="PTHR44846">
    <property type="entry name" value="MANNOSYL-D-GLYCERATE TRANSPORT/METABOLISM SYSTEM REPRESSOR MNGR-RELATED"/>
    <property type="match status" value="1"/>
</dbReference>
<evidence type="ECO:0000313" key="2">
    <source>
        <dbReference type="EMBL" id="MFD1410495.1"/>
    </source>
</evidence>
<reference evidence="3" key="1">
    <citation type="journal article" date="2019" name="Int. J. Syst. Evol. Microbiol.">
        <title>The Global Catalogue of Microorganisms (GCM) 10K type strain sequencing project: providing services to taxonomists for standard genome sequencing and annotation.</title>
        <authorList>
            <consortium name="The Broad Institute Genomics Platform"/>
            <consortium name="The Broad Institute Genome Sequencing Center for Infectious Disease"/>
            <person name="Wu L."/>
            <person name="Ma J."/>
        </authorList>
    </citation>
    <scope>NUCLEOTIDE SEQUENCE [LARGE SCALE GENOMIC DNA]</scope>
    <source>
        <strain evidence="3">CCM 8937</strain>
    </source>
</reference>
<dbReference type="SMART" id="SM00866">
    <property type="entry name" value="UTRA"/>
    <property type="match status" value="1"/>
</dbReference>
<gene>
    <name evidence="2" type="ORF">ACFQ4R_02495</name>
</gene>
<organism evidence="2 3">
    <name type="scientific">Lapidilactobacillus gannanensis</name>
    <dbReference type="NCBI Taxonomy" id="2486002"/>
    <lineage>
        <taxon>Bacteria</taxon>
        <taxon>Bacillati</taxon>
        <taxon>Bacillota</taxon>
        <taxon>Bacilli</taxon>
        <taxon>Lactobacillales</taxon>
        <taxon>Lactobacillaceae</taxon>
        <taxon>Lapidilactobacillus</taxon>
    </lineage>
</organism>
<evidence type="ECO:0000313" key="3">
    <source>
        <dbReference type="Proteomes" id="UP001597191"/>
    </source>
</evidence>
<comment type="caution">
    <text evidence="2">The sequence shown here is derived from an EMBL/GenBank/DDBJ whole genome shotgun (WGS) entry which is preliminary data.</text>
</comment>
<dbReference type="InterPro" id="IPR011663">
    <property type="entry name" value="UTRA"/>
</dbReference>
<protein>
    <submittedName>
        <fullName evidence="2">UTRA domain-containing protein</fullName>
    </submittedName>
</protein>
<name>A0ABW4BLN3_9LACO</name>
<sequence length="189" mass="21346">MLSNEGYIQTIRGKGSLILNTERLNFPISSVESYREVAEANGLEAENSLIAIQDHVLVPEQLLFGSPGMRAQLILRKRTVDDVPVTLDYDYVNEQVVPEVPAVAAQYSLFNYFEKNLNLKINYAVKHITIEPANDNDCCYLGVNQSVSMVVVRSETHLADNRVLGYTESRHRADKFSSVEFARRQSIHN</sequence>
<dbReference type="Proteomes" id="UP001597191">
    <property type="component" value="Unassembled WGS sequence"/>
</dbReference>
<dbReference type="PANTHER" id="PTHR44846:SF12">
    <property type="entry name" value="HTH-TYPE TRANSCRIPTIONAL REGULATOR TRER"/>
    <property type="match status" value="1"/>
</dbReference>
<dbReference type="Gene3D" id="3.40.1410.10">
    <property type="entry name" value="Chorismate lyase-like"/>
    <property type="match status" value="1"/>
</dbReference>
<feature type="domain" description="UbiC transcription regulator-associated" evidence="1">
    <location>
        <begin position="40"/>
        <end position="177"/>
    </location>
</feature>
<evidence type="ECO:0000259" key="1">
    <source>
        <dbReference type="SMART" id="SM00866"/>
    </source>
</evidence>
<dbReference type="InterPro" id="IPR028978">
    <property type="entry name" value="Chorismate_lyase_/UTRA_dom_sf"/>
</dbReference>
<dbReference type="InterPro" id="IPR050679">
    <property type="entry name" value="Bact_HTH_transcr_reg"/>
</dbReference>
<proteinExistence type="predicted"/>